<dbReference type="AlphaFoldDB" id="A0A7G5BTQ3"/>
<organism evidence="1 2">
    <name type="scientific">Cohnella cholangitidis</name>
    <dbReference type="NCBI Taxonomy" id="2598458"/>
    <lineage>
        <taxon>Bacteria</taxon>
        <taxon>Bacillati</taxon>
        <taxon>Bacillota</taxon>
        <taxon>Bacilli</taxon>
        <taxon>Bacillales</taxon>
        <taxon>Paenibacillaceae</taxon>
        <taxon>Cohnella</taxon>
    </lineage>
</organism>
<accession>A0A7G5BTQ3</accession>
<reference evidence="1 2" key="1">
    <citation type="submission" date="2019-07" db="EMBL/GenBank/DDBJ databases">
        <authorList>
            <person name="Kim J.K."/>
            <person name="Cheong H.-M."/>
            <person name="Choi Y."/>
            <person name="Hwang K.J."/>
            <person name="Lee S."/>
            <person name="Choi C."/>
        </authorList>
    </citation>
    <scope>NUCLEOTIDE SEQUENCE [LARGE SCALE GENOMIC DNA]</scope>
    <source>
        <strain evidence="1 2">KS 22</strain>
    </source>
</reference>
<evidence type="ECO:0000313" key="1">
    <source>
        <dbReference type="EMBL" id="QMV40337.1"/>
    </source>
</evidence>
<sequence>MRDAALLAVWLIGLFGLIGCVMAAVARFVRKDSMKYDKQFTWSAYPNWEGESAKRTVTDTKLDNP</sequence>
<dbReference type="Proteomes" id="UP000515679">
    <property type="component" value="Chromosome"/>
</dbReference>
<keyword evidence="2" id="KW-1185">Reference proteome</keyword>
<dbReference type="PROSITE" id="PS51257">
    <property type="entry name" value="PROKAR_LIPOPROTEIN"/>
    <property type="match status" value="1"/>
</dbReference>
<evidence type="ECO:0000313" key="2">
    <source>
        <dbReference type="Proteomes" id="UP000515679"/>
    </source>
</evidence>
<dbReference type="EMBL" id="CP041969">
    <property type="protein sequence ID" value="QMV40337.1"/>
    <property type="molecule type" value="Genomic_DNA"/>
</dbReference>
<dbReference type="KEGG" id="cchl:FPL14_03305"/>
<proteinExistence type="predicted"/>
<dbReference type="RefSeq" id="WP_182301690.1">
    <property type="nucleotide sequence ID" value="NZ_CP041969.1"/>
</dbReference>
<name>A0A7G5BTQ3_9BACL</name>
<protein>
    <submittedName>
        <fullName evidence="1">Uncharacterized protein</fullName>
    </submittedName>
</protein>
<gene>
    <name evidence="1" type="ORF">FPL14_03305</name>
</gene>